<organism evidence="1 2">
    <name type="scientific">Rhizophagus clarus</name>
    <dbReference type="NCBI Taxonomy" id="94130"/>
    <lineage>
        <taxon>Eukaryota</taxon>
        <taxon>Fungi</taxon>
        <taxon>Fungi incertae sedis</taxon>
        <taxon>Mucoromycota</taxon>
        <taxon>Glomeromycotina</taxon>
        <taxon>Glomeromycetes</taxon>
        <taxon>Glomerales</taxon>
        <taxon>Glomeraceae</taxon>
        <taxon>Rhizophagus</taxon>
    </lineage>
</organism>
<dbReference type="AlphaFoldDB" id="A0A8H3KUE2"/>
<dbReference type="Proteomes" id="UP000615446">
    <property type="component" value="Unassembled WGS sequence"/>
</dbReference>
<dbReference type="OrthoDB" id="2306363at2759"/>
<proteinExistence type="predicted"/>
<sequence length="108" mass="12181">MITTDKGLSKRLEADVVKVDDQQVGKMFIYSGVPMITKLDDYGVSRVDNNKLVNRDAYGASLKEAFKTALDISLIKENDIIIRKDIRQGKIEGVPFDDFGESRRRGKD</sequence>
<comment type="caution">
    <text evidence="1">The sequence shown here is derived from an EMBL/GenBank/DDBJ whole genome shotgun (WGS) entry which is preliminary data.</text>
</comment>
<gene>
    <name evidence="1" type="ORF">RCL2_000189200</name>
</gene>
<protein>
    <submittedName>
        <fullName evidence="1">Uncharacterized protein</fullName>
    </submittedName>
</protein>
<reference evidence="1" key="1">
    <citation type="submission" date="2019-10" db="EMBL/GenBank/DDBJ databases">
        <title>Conservation and host-specific expression of non-tandemly repeated heterogenous ribosome RNA gene in arbuscular mycorrhizal fungi.</title>
        <authorList>
            <person name="Maeda T."/>
            <person name="Kobayashi Y."/>
            <person name="Nakagawa T."/>
            <person name="Ezawa T."/>
            <person name="Yamaguchi K."/>
            <person name="Bino T."/>
            <person name="Nishimoto Y."/>
            <person name="Shigenobu S."/>
            <person name="Kawaguchi M."/>
        </authorList>
    </citation>
    <scope>NUCLEOTIDE SEQUENCE</scope>
    <source>
        <strain evidence="1">HR1</strain>
    </source>
</reference>
<accession>A0A8H3KUE2</accession>
<dbReference type="EMBL" id="BLAL01000012">
    <property type="protein sequence ID" value="GES74411.1"/>
    <property type="molecule type" value="Genomic_DNA"/>
</dbReference>
<evidence type="ECO:0000313" key="1">
    <source>
        <dbReference type="EMBL" id="GES74411.1"/>
    </source>
</evidence>
<name>A0A8H3KUE2_9GLOM</name>
<evidence type="ECO:0000313" key="2">
    <source>
        <dbReference type="Proteomes" id="UP000615446"/>
    </source>
</evidence>